<dbReference type="RefSeq" id="WP_127012356.1">
    <property type="nucleotide sequence ID" value="NZ_CP031422.1"/>
</dbReference>
<accession>A0A3S9WLS8</accession>
<proteinExistence type="predicted"/>
<name>A0A3S9WLS8_9MICO</name>
<sequence length="194" mass="20205">MTEQPQPELRWAPQEPKPNTAGRTWLIVGLIVAALIIVGVLLFFLLPRGGSPEPGSSASASPTQSTSPSPSPSSEPEPSMTPITTPPAPVDPTVEAFRGQVEGYLDDAVTGLDIVAGSDGQAAGGVVDFLQADAQRLSEMAPPSSIQDAWSSTLRDYADDLVKLRSAVDSGQDLTGPLADARTSVETVRQTVGL</sequence>
<protein>
    <submittedName>
        <fullName evidence="3">Uncharacterized protein</fullName>
    </submittedName>
</protein>
<organism evidence="3 4">
    <name type="scientific">Microbacterium oxydans</name>
    <dbReference type="NCBI Taxonomy" id="82380"/>
    <lineage>
        <taxon>Bacteria</taxon>
        <taxon>Bacillati</taxon>
        <taxon>Actinomycetota</taxon>
        <taxon>Actinomycetes</taxon>
        <taxon>Micrococcales</taxon>
        <taxon>Microbacteriaceae</taxon>
        <taxon>Microbacterium</taxon>
    </lineage>
</organism>
<feature type="compositionally biased region" description="Low complexity" evidence="1">
    <location>
        <begin position="51"/>
        <end position="68"/>
    </location>
</feature>
<feature type="transmembrane region" description="Helical" evidence="2">
    <location>
        <begin position="25"/>
        <end position="46"/>
    </location>
</feature>
<keyword evidence="2" id="KW-0812">Transmembrane</keyword>
<dbReference type="EMBL" id="CP031422">
    <property type="protein sequence ID" value="AZS41010.1"/>
    <property type="molecule type" value="Genomic_DNA"/>
</dbReference>
<gene>
    <name evidence="3" type="ORF">CVS54_02355</name>
</gene>
<evidence type="ECO:0000256" key="2">
    <source>
        <dbReference type="SAM" id="Phobius"/>
    </source>
</evidence>
<evidence type="ECO:0000313" key="3">
    <source>
        <dbReference type="EMBL" id="AZS41010.1"/>
    </source>
</evidence>
<evidence type="ECO:0000313" key="4">
    <source>
        <dbReference type="Proteomes" id="UP000274841"/>
    </source>
</evidence>
<keyword evidence="2" id="KW-0472">Membrane</keyword>
<dbReference type="Proteomes" id="UP000274841">
    <property type="component" value="Chromosome"/>
</dbReference>
<keyword evidence="2" id="KW-1133">Transmembrane helix</keyword>
<feature type="region of interest" description="Disordered" evidence="1">
    <location>
        <begin position="51"/>
        <end position="92"/>
    </location>
</feature>
<reference evidence="3 4" key="1">
    <citation type="submission" date="2018-08" db="EMBL/GenBank/DDBJ databases">
        <title>Microbacterium oxydans strain HG3.</title>
        <authorList>
            <person name="ORTET P."/>
        </authorList>
    </citation>
    <scope>NUCLEOTIDE SEQUENCE [LARGE SCALE GENOMIC DNA]</scope>
    <source>
        <strain evidence="3 4">HG3</strain>
    </source>
</reference>
<dbReference type="KEGG" id="moy:CVS54_02355"/>
<evidence type="ECO:0000256" key="1">
    <source>
        <dbReference type="SAM" id="MobiDB-lite"/>
    </source>
</evidence>
<dbReference type="AlphaFoldDB" id="A0A3S9WLS8"/>